<accession>A0ABN7UM35</accession>
<feature type="region of interest" description="Disordered" evidence="1">
    <location>
        <begin position="315"/>
        <end position="344"/>
    </location>
</feature>
<feature type="compositionally biased region" description="Acidic residues" evidence="1">
    <location>
        <begin position="319"/>
        <end position="344"/>
    </location>
</feature>
<dbReference type="SUPFAM" id="SSF50630">
    <property type="entry name" value="Acid proteases"/>
    <property type="match status" value="1"/>
</dbReference>
<name>A0ABN7UM35_GIGMA</name>
<dbReference type="CDD" id="cd00303">
    <property type="entry name" value="retropepsin_like"/>
    <property type="match status" value="1"/>
</dbReference>
<reference evidence="2 3" key="1">
    <citation type="submission" date="2021-06" db="EMBL/GenBank/DDBJ databases">
        <authorList>
            <person name="Kallberg Y."/>
            <person name="Tangrot J."/>
            <person name="Rosling A."/>
        </authorList>
    </citation>
    <scope>NUCLEOTIDE SEQUENCE [LARGE SCALE GENOMIC DNA]</scope>
    <source>
        <strain evidence="2 3">120-4 pot B 10/14</strain>
    </source>
</reference>
<comment type="caution">
    <text evidence="2">The sequence shown here is derived from an EMBL/GenBank/DDBJ whole genome shotgun (WGS) entry which is preliminary data.</text>
</comment>
<gene>
    <name evidence="2" type="ORF">GMARGA_LOCUS7669</name>
</gene>
<dbReference type="EMBL" id="CAJVQB010003785">
    <property type="protein sequence ID" value="CAG8617495.1"/>
    <property type="molecule type" value="Genomic_DNA"/>
</dbReference>
<sequence length="447" mass="51175">MCNQALSMNLLASYLQQPVNGTVQLPASNFAEDPINKLTTLMEELVMTLKNDNGSRGNQNCNHSNAPFQGNWSQTCNNENERVGVPEAEGTSSQNRPTVDVNRAQAMLAQLLFGEDAFNSEIHSLDPLFETFAAAKRRKKNDSEAEEVETPELNKEENKNHVHKVKKEENYKDNESRQTQVKGHPILLVLDSGSSECVVSANFLKEVGIGIDCPSTVVMIGVHGEQKQPLEEVDEFLVTVGRKTIASRAMVTDARNYGVIMGNNWIKKARARLDWKECELIIRDRRKKIKIPTEYCKPTNINKRIEKKGKSTKVKKELEEDESISEEEAESEIDESDLDKEYEEEEFQEDKEEFRWCKKCLKVEHEADVCVFFKGPEYETIYLNEEREKEDFNIGPIMVQEHFPERVGPIGEDFHSPTLIYTENGPPVKQKFYPTSRPEYEFIKTEI</sequence>
<evidence type="ECO:0000313" key="2">
    <source>
        <dbReference type="EMBL" id="CAG8617495.1"/>
    </source>
</evidence>
<dbReference type="InterPro" id="IPR021109">
    <property type="entry name" value="Peptidase_aspartic_dom_sf"/>
</dbReference>
<evidence type="ECO:0000256" key="1">
    <source>
        <dbReference type="SAM" id="MobiDB-lite"/>
    </source>
</evidence>
<dbReference type="Gene3D" id="2.40.70.10">
    <property type="entry name" value="Acid Proteases"/>
    <property type="match status" value="1"/>
</dbReference>
<keyword evidence="3" id="KW-1185">Reference proteome</keyword>
<dbReference type="Proteomes" id="UP000789901">
    <property type="component" value="Unassembled WGS sequence"/>
</dbReference>
<feature type="compositionally biased region" description="Basic and acidic residues" evidence="1">
    <location>
        <begin position="152"/>
        <end position="176"/>
    </location>
</feature>
<dbReference type="Pfam" id="PF08284">
    <property type="entry name" value="RVP_2"/>
    <property type="match status" value="1"/>
</dbReference>
<evidence type="ECO:0000313" key="3">
    <source>
        <dbReference type="Proteomes" id="UP000789901"/>
    </source>
</evidence>
<feature type="region of interest" description="Disordered" evidence="1">
    <location>
        <begin position="138"/>
        <end position="178"/>
    </location>
</feature>
<organism evidence="2 3">
    <name type="scientific">Gigaspora margarita</name>
    <dbReference type="NCBI Taxonomy" id="4874"/>
    <lineage>
        <taxon>Eukaryota</taxon>
        <taxon>Fungi</taxon>
        <taxon>Fungi incertae sedis</taxon>
        <taxon>Mucoromycota</taxon>
        <taxon>Glomeromycotina</taxon>
        <taxon>Glomeromycetes</taxon>
        <taxon>Diversisporales</taxon>
        <taxon>Gigasporaceae</taxon>
        <taxon>Gigaspora</taxon>
    </lineage>
</organism>
<proteinExistence type="predicted"/>
<protein>
    <submittedName>
        <fullName evidence="2">17074_t:CDS:1</fullName>
    </submittedName>
</protein>